<dbReference type="PANTHER" id="PTHR39080">
    <property type="entry name" value="50S RIBOSOMAL PROTEIN L28"/>
    <property type="match status" value="1"/>
</dbReference>
<proteinExistence type="inferred from homology"/>
<comment type="similarity">
    <text evidence="1 5">Belongs to the bacterial ribosomal protein bL28 family.</text>
</comment>
<dbReference type="OrthoDB" id="9805609at2"/>
<organism evidence="8 20">
    <name type="scientific">Halanaerobium congolense</name>
    <dbReference type="NCBI Taxonomy" id="54121"/>
    <lineage>
        <taxon>Bacteria</taxon>
        <taxon>Bacillati</taxon>
        <taxon>Bacillota</taxon>
        <taxon>Clostridia</taxon>
        <taxon>Halanaerobiales</taxon>
        <taxon>Halanaerobiaceae</taxon>
        <taxon>Halanaerobium</taxon>
    </lineage>
</organism>
<dbReference type="GeneID" id="57011529"/>
<dbReference type="SUPFAM" id="SSF143800">
    <property type="entry name" value="L28p-like"/>
    <property type="match status" value="1"/>
</dbReference>
<evidence type="ECO:0000256" key="3">
    <source>
        <dbReference type="ARBA" id="ARBA00023274"/>
    </source>
</evidence>
<dbReference type="Proteomes" id="UP000324896">
    <property type="component" value="Unassembled WGS sequence"/>
</dbReference>
<dbReference type="InterPro" id="IPR037147">
    <property type="entry name" value="Ribosomal_bL28_sf"/>
</dbReference>
<dbReference type="EMBL" id="FMYT01000001">
    <property type="protein sequence ID" value="SDB96203.1"/>
    <property type="molecule type" value="Genomic_DNA"/>
</dbReference>
<dbReference type="EMBL" id="SOAA01000005">
    <property type="protein sequence ID" value="TDS33052.1"/>
    <property type="molecule type" value="Genomic_DNA"/>
</dbReference>
<evidence type="ECO:0000313" key="14">
    <source>
        <dbReference type="Proteomes" id="UP000198612"/>
    </source>
</evidence>
<evidence type="ECO:0000313" key="7">
    <source>
        <dbReference type="EMBL" id="PXV69938.1"/>
    </source>
</evidence>
<sequence>MSRVCEICGKGGNTANSIQRRGKAKKKGGVGRNITSSTKRTQRPNLKKVKAIVDGSPKRIKVCTQCLKSGKVERAY</sequence>
<dbReference type="AlphaFoldDB" id="A0A1G6HPX1"/>
<dbReference type="Proteomes" id="UP000198612">
    <property type="component" value="Unassembled WGS sequence"/>
</dbReference>
<dbReference type="Pfam" id="PF00830">
    <property type="entry name" value="Ribosomal_L28"/>
    <property type="match status" value="1"/>
</dbReference>
<evidence type="ECO:0000256" key="5">
    <source>
        <dbReference type="HAMAP-Rule" id="MF_00373"/>
    </source>
</evidence>
<dbReference type="EMBL" id="FNBJ01000003">
    <property type="protein sequence ID" value="SDE89964.1"/>
    <property type="molecule type" value="Genomic_DNA"/>
</dbReference>
<dbReference type="EMBL" id="SOEF01000001">
    <property type="protein sequence ID" value="TDX48146.1"/>
    <property type="molecule type" value="Genomic_DNA"/>
</dbReference>
<dbReference type="GO" id="GO:1990904">
    <property type="term" value="C:ribonucleoprotein complex"/>
    <property type="evidence" value="ECO:0007669"/>
    <property type="project" value="UniProtKB-KW"/>
</dbReference>
<dbReference type="Proteomes" id="UP000247389">
    <property type="component" value="Unassembled WGS sequence"/>
</dbReference>
<keyword evidence="3 5" id="KW-0687">Ribonucleoprotein</keyword>
<reference evidence="13 18" key="4">
    <citation type="submission" date="2019-03" db="EMBL/GenBank/DDBJ databases">
        <title>Subsurface microbial communities from deep shales in Ohio and West Virginia, USA.</title>
        <authorList>
            <person name="Wrighton K."/>
        </authorList>
    </citation>
    <scope>NUCLEOTIDE SEQUENCE [LARGE SCALE GENOMIC DNA]</scope>
    <source>
        <strain evidence="13 18">DSMZ 11287</strain>
        <strain evidence="7 17">MSL28</strain>
    </source>
</reference>
<evidence type="ECO:0000313" key="20">
    <source>
        <dbReference type="Proteomes" id="UP000324896"/>
    </source>
</evidence>
<evidence type="ECO:0000313" key="11">
    <source>
        <dbReference type="EMBL" id="SES68981.1"/>
    </source>
</evidence>
<evidence type="ECO:0000313" key="18">
    <source>
        <dbReference type="Proteomes" id="UP000295472"/>
    </source>
</evidence>
<feature type="region of interest" description="Disordered" evidence="6">
    <location>
        <begin position="11"/>
        <end position="44"/>
    </location>
</feature>
<dbReference type="GO" id="GO:0006412">
    <property type="term" value="P:translation"/>
    <property type="evidence" value="ECO:0007669"/>
    <property type="project" value="UniProtKB-UniRule"/>
</dbReference>
<dbReference type="EMBL" id="FNEH01000001">
    <property type="protein sequence ID" value="SDI08006.1"/>
    <property type="molecule type" value="Genomic_DNA"/>
</dbReference>
<accession>A0A1G6HPX1</accession>
<evidence type="ECO:0000313" key="8">
    <source>
        <dbReference type="EMBL" id="SDB96203.1"/>
    </source>
</evidence>
<dbReference type="InterPro" id="IPR026569">
    <property type="entry name" value="Ribosomal_bL28"/>
</dbReference>
<evidence type="ECO:0000256" key="4">
    <source>
        <dbReference type="ARBA" id="ARBA00035174"/>
    </source>
</evidence>
<dbReference type="Gene3D" id="2.30.170.40">
    <property type="entry name" value="Ribosomal protein L28/L24"/>
    <property type="match status" value="1"/>
</dbReference>
<dbReference type="InterPro" id="IPR034704">
    <property type="entry name" value="Ribosomal_bL28/bL31-like_sf"/>
</dbReference>
<evidence type="ECO:0000313" key="13">
    <source>
        <dbReference type="EMBL" id="TDX48146.1"/>
    </source>
</evidence>
<dbReference type="EMBL" id="QICM01000002">
    <property type="protein sequence ID" value="PXV69938.1"/>
    <property type="molecule type" value="Genomic_DNA"/>
</dbReference>
<evidence type="ECO:0000313" key="12">
    <source>
        <dbReference type="EMBL" id="TDS33052.1"/>
    </source>
</evidence>
<dbReference type="NCBIfam" id="TIGR00009">
    <property type="entry name" value="L28"/>
    <property type="match status" value="1"/>
</dbReference>
<dbReference type="EMBL" id="FOHG01000003">
    <property type="protein sequence ID" value="SES68981.1"/>
    <property type="molecule type" value="Genomic_DNA"/>
</dbReference>
<dbReference type="STRING" id="54121.SAMN04515653_104143"/>
<evidence type="ECO:0000313" key="9">
    <source>
        <dbReference type="EMBL" id="SDE89964.1"/>
    </source>
</evidence>
<dbReference type="InterPro" id="IPR001383">
    <property type="entry name" value="Ribosomal_bL28_bact-type"/>
</dbReference>
<dbReference type="InterPro" id="IPR050096">
    <property type="entry name" value="Bacterial_rp_bL28"/>
</dbReference>
<name>A0A1G6HPX1_9FIRM</name>
<reference evidence="14 16" key="1">
    <citation type="submission" date="2016-10" db="EMBL/GenBank/DDBJ databases">
        <authorList>
            <person name="Varghese N."/>
            <person name="Submissions S."/>
        </authorList>
    </citation>
    <scope>NUCLEOTIDE SEQUENCE [LARGE SCALE GENOMIC DNA]</scope>
    <source>
        <strain evidence="8 20">WG10</strain>
        <strain evidence="9 16">WG2</strain>
        <strain evidence="11 14">WG5</strain>
    </source>
</reference>
<dbReference type="RefSeq" id="WP_005488849.1">
    <property type="nucleotide sequence ID" value="NZ_FMYT01000001.1"/>
</dbReference>
<dbReference type="Proteomes" id="UP000295758">
    <property type="component" value="Unassembled WGS sequence"/>
</dbReference>
<evidence type="ECO:0000313" key="16">
    <source>
        <dbReference type="Proteomes" id="UP000199519"/>
    </source>
</evidence>
<dbReference type="Proteomes" id="UP000198945">
    <property type="component" value="Unassembled WGS sequence"/>
</dbReference>
<evidence type="ECO:0000313" key="15">
    <source>
        <dbReference type="Proteomes" id="UP000198945"/>
    </source>
</evidence>
<feature type="compositionally biased region" description="Basic residues" evidence="6">
    <location>
        <begin position="20"/>
        <end position="29"/>
    </location>
</feature>
<evidence type="ECO:0000313" key="10">
    <source>
        <dbReference type="EMBL" id="SDI08006.1"/>
    </source>
</evidence>
<dbReference type="HAMAP" id="MF_00373">
    <property type="entry name" value="Ribosomal_bL28"/>
    <property type="match status" value="1"/>
</dbReference>
<evidence type="ECO:0000313" key="17">
    <source>
        <dbReference type="Proteomes" id="UP000247389"/>
    </source>
</evidence>
<keyword evidence="16" id="KW-1185">Reference proteome</keyword>
<dbReference type="Proteomes" id="UP000199519">
    <property type="component" value="Unassembled WGS sequence"/>
</dbReference>
<dbReference type="GO" id="GO:0003735">
    <property type="term" value="F:structural constituent of ribosome"/>
    <property type="evidence" value="ECO:0007669"/>
    <property type="project" value="InterPro"/>
</dbReference>
<gene>
    <name evidence="5" type="primary">rpmB</name>
    <name evidence="12" type="ORF">BY453_10560</name>
    <name evidence="13" type="ORF">C7954_101115</name>
    <name evidence="7" type="ORF">C8C78_10267</name>
    <name evidence="8" type="ORF">SAMN04488597_10173</name>
    <name evidence="9" type="ORF">SAMN04488598_10399</name>
    <name evidence="11" type="ORF">SAMN04515652_10398</name>
    <name evidence="10" type="ORF">SAMN04515654_101201</name>
</gene>
<dbReference type="PANTHER" id="PTHR39080:SF1">
    <property type="entry name" value="LARGE RIBOSOMAL SUBUNIT PROTEIN BL28A"/>
    <property type="match status" value="1"/>
</dbReference>
<evidence type="ECO:0000256" key="1">
    <source>
        <dbReference type="ARBA" id="ARBA00008760"/>
    </source>
</evidence>
<protein>
    <recommendedName>
        <fullName evidence="4 5">Large ribosomal subunit protein bL28</fullName>
    </recommendedName>
</protein>
<reference evidence="10 15" key="2">
    <citation type="submission" date="2016-10" db="EMBL/GenBank/DDBJ databases">
        <authorList>
            <person name="de Groot N.N."/>
        </authorList>
    </citation>
    <scope>NUCLEOTIDE SEQUENCE [LARGE SCALE GENOMIC DNA]</scope>
    <source>
        <strain evidence="10 15">WG7</strain>
    </source>
</reference>
<reference evidence="12 19" key="3">
    <citation type="submission" date="2019-03" db="EMBL/GenBank/DDBJ databases">
        <title>Deep subsurface shale carbon reservoir microbial communities from Ohio and West Virginia, USA.</title>
        <authorList>
            <person name="Wrighton K."/>
        </authorList>
    </citation>
    <scope>NUCLEOTIDE SEQUENCE [LARGE SCALE GENOMIC DNA]</scope>
    <source>
        <strain evidence="12 19">UTICA-S4D12</strain>
    </source>
</reference>
<dbReference type="GO" id="GO:0005840">
    <property type="term" value="C:ribosome"/>
    <property type="evidence" value="ECO:0007669"/>
    <property type="project" value="UniProtKB-KW"/>
</dbReference>
<evidence type="ECO:0000256" key="2">
    <source>
        <dbReference type="ARBA" id="ARBA00022980"/>
    </source>
</evidence>
<evidence type="ECO:0000256" key="6">
    <source>
        <dbReference type="SAM" id="MobiDB-lite"/>
    </source>
</evidence>
<evidence type="ECO:0000313" key="19">
    <source>
        <dbReference type="Proteomes" id="UP000295758"/>
    </source>
</evidence>
<keyword evidence="2 5" id="KW-0689">Ribosomal protein</keyword>
<dbReference type="Proteomes" id="UP000295472">
    <property type="component" value="Unassembled WGS sequence"/>
</dbReference>